<comment type="function">
    <text evidence="1">Mediates coordination of peptidoglycan synthesis and outer membrane constriction during cell division.</text>
</comment>
<comment type="caution">
    <text evidence="3">The sequence shown here is derived from an EMBL/GenBank/DDBJ whole genome shotgun (WGS) entry which is preliminary data.</text>
</comment>
<comment type="subcellular location">
    <subcellularLocation>
        <location evidence="1">Periplasm</location>
    </subcellularLocation>
</comment>
<dbReference type="Gene3D" id="1.20.5.110">
    <property type="match status" value="1"/>
</dbReference>
<dbReference type="Pfam" id="PF13174">
    <property type="entry name" value="TPR_6"/>
    <property type="match status" value="3"/>
</dbReference>
<dbReference type="InterPro" id="IPR032519">
    <property type="entry name" value="YbgF_tri"/>
</dbReference>
<dbReference type="InterPro" id="IPR011990">
    <property type="entry name" value="TPR-like_helical_dom_sf"/>
</dbReference>
<dbReference type="GO" id="GO:0043093">
    <property type="term" value="P:FtsZ-dependent cytokinesis"/>
    <property type="evidence" value="ECO:0007669"/>
    <property type="project" value="UniProtKB-UniRule"/>
</dbReference>
<proteinExistence type="inferred from homology"/>
<dbReference type="InterPro" id="IPR034706">
    <property type="entry name" value="CpoB"/>
</dbReference>
<dbReference type="HAMAP" id="MF_02066">
    <property type="entry name" value="CpoB"/>
    <property type="match status" value="1"/>
</dbReference>
<feature type="domain" description="YbgF trimerisation" evidence="2">
    <location>
        <begin position="36"/>
        <end position="89"/>
    </location>
</feature>
<organism evidence="3 4">
    <name type="scientific">Candidatus Palibaumannia cicadellinicola</name>
    <dbReference type="NCBI Taxonomy" id="186490"/>
    <lineage>
        <taxon>Bacteria</taxon>
        <taxon>Pseudomonadati</taxon>
        <taxon>Pseudomonadota</taxon>
        <taxon>Gammaproteobacteria</taxon>
        <taxon>Candidatus Palibaumannia</taxon>
    </lineage>
</organism>
<keyword evidence="1" id="KW-0131">Cell cycle</keyword>
<sequence>MSRQLISFILLILMNVTTSWSATFIAPVSDIGSRSEDLVVQLEHIYNVHSKLIIQLQQQLTENQHDIDVLRGQIQENKYQLDQLSFQGRNSTIVTSISPSNSSHVNIDYNDYNTINTDYNAAVALVLHNQPYHLAYHAFQNFINNYPDSTYLPNANYWLGLLNYNNSRKEEAAYYFAHVVKNYPLSPKTPDALLKVGIIMQEKGQKDKAKAVYHNICKRYPSANAAKQAQKYLANL</sequence>
<dbReference type="SUPFAM" id="SSF48452">
    <property type="entry name" value="TPR-like"/>
    <property type="match status" value="1"/>
</dbReference>
<reference evidence="3 4" key="1">
    <citation type="submission" date="2017-06" db="EMBL/GenBank/DDBJ databases">
        <title>Metabolic interaction between xylem feeders and their symbionts.</title>
        <authorList>
            <person name="Chouaia B."/>
        </authorList>
    </citation>
    <scope>NUCLEOTIDE SEQUENCE [LARGE SCALE GENOMIC DNA]</scope>
    <source>
        <strain evidence="3 4">Gra</strain>
    </source>
</reference>
<dbReference type="EMBL" id="NJPO01000056">
    <property type="protein sequence ID" value="PLK58944.1"/>
    <property type="molecule type" value="Genomic_DNA"/>
</dbReference>
<comment type="similarity">
    <text evidence="1">Belongs to the CpoB family.</text>
</comment>
<evidence type="ECO:0000256" key="1">
    <source>
        <dbReference type="HAMAP-Rule" id="MF_02066"/>
    </source>
</evidence>
<dbReference type="NCBIfam" id="TIGR02795">
    <property type="entry name" value="tol_pal_ybgF"/>
    <property type="match status" value="1"/>
</dbReference>
<accession>A0A2N4XXB3</accession>
<evidence type="ECO:0000313" key="4">
    <source>
        <dbReference type="Proteomes" id="UP000234253"/>
    </source>
</evidence>
<keyword evidence="1" id="KW-0574">Periplasm</keyword>
<dbReference type="InterPro" id="IPR019734">
    <property type="entry name" value="TPR_rpt"/>
</dbReference>
<keyword evidence="1" id="KW-0732">Signal</keyword>
<dbReference type="AlphaFoldDB" id="A0A2N4XXB3"/>
<dbReference type="Pfam" id="PF16331">
    <property type="entry name" value="TolA_bind_tri"/>
    <property type="match status" value="1"/>
</dbReference>
<dbReference type="Proteomes" id="UP000234253">
    <property type="component" value="Unassembled WGS sequence"/>
</dbReference>
<evidence type="ECO:0000259" key="2">
    <source>
        <dbReference type="Pfam" id="PF16331"/>
    </source>
</evidence>
<gene>
    <name evidence="3" type="primary">ygbF</name>
    <name evidence="1" type="synonym">cpoB</name>
    <name evidence="3" type="ORF">CEX73_01180</name>
</gene>
<keyword evidence="1" id="KW-0132">Cell division</keyword>
<name>A0A2N4XXB3_9GAMM</name>
<dbReference type="InterPro" id="IPR014162">
    <property type="entry name" value="CpoB_C"/>
</dbReference>
<dbReference type="GO" id="GO:0030288">
    <property type="term" value="C:outer membrane-bounded periplasmic space"/>
    <property type="evidence" value="ECO:0007669"/>
    <property type="project" value="UniProtKB-UniRule"/>
</dbReference>
<protein>
    <recommendedName>
        <fullName evidence="1">Cell division coordinator CpoB</fullName>
    </recommendedName>
</protein>
<dbReference type="GO" id="GO:0070206">
    <property type="term" value="P:protein trimerization"/>
    <property type="evidence" value="ECO:0007669"/>
    <property type="project" value="InterPro"/>
</dbReference>
<dbReference type="OrthoDB" id="9768142at2"/>
<evidence type="ECO:0000313" key="3">
    <source>
        <dbReference type="EMBL" id="PLK58944.1"/>
    </source>
</evidence>
<dbReference type="Gene3D" id="1.25.40.10">
    <property type="entry name" value="Tetratricopeptide repeat domain"/>
    <property type="match status" value="1"/>
</dbReference>